<dbReference type="GO" id="GO:0016853">
    <property type="term" value="F:isomerase activity"/>
    <property type="evidence" value="ECO:0007669"/>
    <property type="project" value="UniProtKB-KW"/>
</dbReference>
<dbReference type="Gene3D" id="3.20.20.150">
    <property type="entry name" value="Divalent-metal-dependent TIM barrel enzymes"/>
    <property type="match status" value="1"/>
</dbReference>
<protein>
    <submittedName>
        <fullName evidence="2">D-tagatose 3-epimerase</fullName>
        <ecNumber evidence="2">5.3.1.-</ecNumber>
    </submittedName>
</protein>
<evidence type="ECO:0000313" key="3">
    <source>
        <dbReference type="Proteomes" id="UP000037939"/>
    </source>
</evidence>
<dbReference type="OrthoDB" id="9801426at2"/>
<dbReference type="Proteomes" id="UP000037939">
    <property type="component" value="Unassembled WGS sequence"/>
</dbReference>
<keyword evidence="3" id="KW-1185">Reference proteome</keyword>
<dbReference type="Pfam" id="PF01261">
    <property type="entry name" value="AP_endonuc_2"/>
    <property type="match status" value="1"/>
</dbReference>
<comment type="caution">
    <text evidence="2">The sequence shown here is derived from an EMBL/GenBank/DDBJ whole genome shotgun (WGS) entry which is preliminary data.</text>
</comment>
<dbReference type="InterPro" id="IPR036237">
    <property type="entry name" value="Xyl_isomerase-like_sf"/>
</dbReference>
<dbReference type="STRING" id="857265.WG78_17395"/>
<dbReference type="EC" id="5.3.1.-" evidence="2"/>
<dbReference type="AlphaFoldDB" id="A0A0N0GLY3"/>
<proteinExistence type="predicted"/>
<reference evidence="2 3" key="1">
    <citation type="submission" date="2015-07" db="EMBL/GenBank/DDBJ databases">
        <title>Draft genome sequence of the Amantichitinum ursilacus IGB-41, a new chitin-degrading bacterium.</title>
        <authorList>
            <person name="Kirstahler P."/>
            <person name="Guenther M."/>
            <person name="Grumaz C."/>
            <person name="Rupp S."/>
            <person name="Zibek S."/>
            <person name="Sohn K."/>
        </authorList>
    </citation>
    <scope>NUCLEOTIDE SEQUENCE [LARGE SCALE GENOMIC DNA]</scope>
    <source>
        <strain evidence="2 3">IGB-41</strain>
    </source>
</reference>
<dbReference type="RefSeq" id="WP_053939084.1">
    <property type="nucleotide sequence ID" value="NZ_LAQT01000029.1"/>
</dbReference>
<name>A0A0N0GLY3_9NEIS</name>
<evidence type="ECO:0000259" key="1">
    <source>
        <dbReference type="Pfam" id="PF01261"/>
    </source>
</evidence>
<evidence type="ECO:0000313" key="2">
    <source>
        <dbReference type="EMBL" id="KPC50405.1"/>
    </source>
</evidence>
<organism evidence="2 3">
    <name type="scientific">Amantichitinum ursilacus</name>
    <dbReference type="NCBI Taxonomy" id="857265"/>
    <lineage>
        <taxon>Bacteria</taxon>
        <taxon>Pseudomonadati</taxon>
        <taxon>Pseudomonadota</taxon>
        <taxon>Betaproteobacteria</taxon>
        <taxon>Neisseriales</taxon>
        <taxon>Chitinibacteraceae</taxon>
        <taxon>Amantichitinum</taxon>
    </lineage>
</organism>
<sequence length="275" mass="29560">MRLAISNIAWDVNEDNDLASLLQRYQVDAIDFAPGKYFPKPAEATDAEIRKVKAWWAERGIEMTGMQSLLFGTTGLNVFGDAASQDAMLAHLRGVCHIGGVSGATRLVFGSPKNRDRSGLSDEETRSRAVEFFNRLGDIAASEGVLICLEPNPPLYGANFMTTSDETAAVVRAVNHAAVKMQLDTGAVTLNQENVADVVSRHIDVIGHIHASEPSLVPLGDGGTQHDAVYAALKTVRPDALVSIEMVATQNEPHLTAIERALGVADRSYRPGRAA</sequence>
<feature type="domain" description="Xylose isomerase-like TIM barrel" evidence="1">
    <location>
        <begin position="25"/>
        <end position="253"/>
    </location>
</feature>
<dbReference type="EMBL" id="LAQT01000029">
    <property type="protein sequence ID" value="KPC50405.1"/>
    <property type="molecule type" value="Genomic_DNA"/>
</dbReference>
<dbReference type="PATRIC" id="fig|857265.3.peg.3564"/>
<dbReference type="InterPro" id="IPR050312">
    <property type="entry name" value="IolE/XylAMocC-like"/>
</dbReference>
<dbReference type="InterPro" id="IPR013022">
    <property type="entry name" value="Xyl_isomerase-like_TIM-brl"/>
</dbReference>
<gene>
    <name evidence="2" type="ORF">WG78_17395</name>
</gene>
<keyword evidence="2" id="KW-0413">Isomerase</keyword>
<dbReference type="PANTHER" id="PTHR12110:SF21">
    <property type="entry name" value="XYLOSE ISOMERASE-LIKE TIM BARREL DOMAIN-CONTAINING PROTEIN"/>
    <property type="match status" value="1"/>
</dbReference>
<dbReference type="SUPFAM" id="SSF51658">
    <property type="entry name" value="Xylose isomerase-like"/>
    <property type="match status" value="1"/>
</dbReference>
<accession>A0A0N0GLY3</accession>
<dbReference type="PANTHER" id="PTHR12110">
    <property type="entry name" value="HYDROXYPYRUVATE ISOMERASE"/>
    <property type="match status" value="1"/>
</dbReference>